<comment type="function">
    <text evidence="10">F(1)F(0) ATP synthase produces ATP from ADP in the presence of a proton or sodium gradient. F-type ATPases consist of two structural domains, F(1) containing the extramembraneous catalytic core and F(0) containing the membrane proton channel, linked together by a central stalk and a peripheral stalk. During catalysis, ATP synthesis in the catalytic domain of F(1) is coupled via a rotary mechanism of the central stalk subunits to proton translocation.</text>
</comment>
<accession>A0A059U415</accession>
<evidence type="ECO:0000256" key="1">
    <source>
        <dbReference type="ARBA" id="ARBA00004167"/>
    </source>
</evidence>
<evidence type="ECO:0000256" key="5">
    <source>
        <dbReference type="ARBA" id="ARBA00022781"/>
    </source>
</evidence>
<keyword evidence="6 13" id="KW-1133">Transmembrane helix</keyword>
<proteinExistence type="inferred from homology"/>
<evidence type="ECO:0000256" key="11">
    <source>
        <dbReference type="RuleBase" id="RU003848"/>
    </source>
</evidence>
<reference evidence="14" key="1">
    <citation type="journal article" date="2014" name="Genome Biol. Evol.">
        <title>Two new fern chloroplasts and decelerated evolution linked to the long generation time in tree ferns.</title>
        <authorList>
            <person name="Zhong B."/>
            <person name="Fong R."/>
            <person name="Collins L.J."/>
            <person name="McLenachan P.A."/>
            <person name="Penny D."/>
        </authorList>
    </citation>
    <scope>NUCLEOTIDE SEQUENCE</scope>
</reference>
<geneLocation type="plastid" evidence="14"/>
<comment type="subcellular location">
    <subcellularLocation>
        <location evidence="1">Membrane</location>
        <topology evidence="1">Single-pass membrane protein</topology>
    </subcellularLocation>
</comment>
<evidence type="ECO:0000313" key="14">
    <source>
        <dbReference type="EMBL" id="AHZ58048.1"/>
    </source>
</evidence>
<feature type="coiled-coil region" evidence="12">
    <location>
        <begin position="57"/>
        <end position="120"/>
    </location>
</feature>
<evidence type="ECO:0000256" key="4">
    <source>
        <dbReference type="ARBA" id="ARBA00022692"/>
    </source>
</evidence>
<dbReference type="EMBL" id="KJ569699">
    <property type="protein sequence ID" value="AHZ58048.1"/>
    <property type="molecule type" value="Genomic_DNA"/>
</dbReference>
<evidence type="ECO:0000256" key="2">
    <source>
        <dbReference type="ARBA" id="ARBA00022448"/>
    </source>
</evidence>
<keyword evidence="9" id="KW-0066">ATP synthesis</keyword>
<keyword evidence="5 11" id="KW-0375">Hydrogen ion transport</keyword>
<feature type="transmembrane region" description="Helical" evidence="13">
    <location>
        <begin position="31"/>
        <end position="53"/>
    </location>
</feature>
<comment type="similarity">
    <text evidence="11">Belongs to the ATPase B chain family.</text>
</comment>
<dbReference type="PANTHER" id="PTHR34264:SF3">
    <property type="entry name" value="ATP SYNTHASE SUBUNIT B, CHLOROPLASTIC"/>
    <property type="match status" value="1"/>
</dbReference>
<dbReference type="InterPro" id="IPR002146">
    <property type="entry name" value="ATP_synth_b/b'su_bac/chlpt"/>
</dbReference>
<keyword evidence="8 13" id="KW-0472">Membrane</keyword>
<evidence type="ECO:0000256" key="6">
    <source>
        <dbReference type="ARBA" id="ARBA00022989"/>
    </source>
</evidence>
<evidence type="ECO:0000256" key="8">
    <source>
        <dbReference type="ARBA" id="ARBA00023136"/>
    </source>
</evidence>
<evidence type="ECO:0000256" key="9">
    <source>
        <dbReference type="ARBA" id="ARBA00023310"/>
    </source>
</evidence>
<evidence type="ECO:0000256" key="3">
    <source>
        <dbReference type="ARBA" id="ARBA00022547"/>
    </source>
</evidence>
<dbReference type="NCBIfam" id="NF005606">
    <property type="entry name" value="PRK07352.1"/>
    <property type="match status" value="1"/>
</dbReference>
<gene>
    <name evidence="14" type="primary">atpF</name>
</gene>
<keyword evidence="14" id="KW-0934">Plastid</keyword>
<keyword evidence="12" id="KW-0175">Coiled coil</keyword>
<keyword evidence="4 11" id="KW-0812">Transmembrane</keyword>
<name>A0A059U415_TMEEL</name>
<organism evidence="14">
    <name type="scientific">Tmesipteris elongata</name>
    <name type="common">Slender fork-fern</name>
    <dbReference type="NCBI Taxonomy" id="50272"/>
    <lineage>
        <taxon>Eukaryota</taxon>
        <taxon>Viridiplantae</taxon>
        <taxon>Streptophyta</taxon>
        <taxon>Embryophyta</taxon>
        <taxon>Tracheophyta</taxon>
        <taxon>Polypodiopsida</taxon>
        <taxon>Ophioglossidae</taxon>
        <taxon>Psilotales</taxon>
        <taxon>Psilotaceae</taxon>
        <taxon>Tmesipteris</taxon>
    </lineage>
</organism>
<protein>
    <submittedName>
        <fullName evidence="14">ATP synthase CF0 B subunit</fullName>
    </submittedName>
</protein>
<dbReference type="HAMAP" id="MF_01398">
    <property type="entry name" value="ATP_synth_b_bprime"/>
    <property type="match status" value="1"/>
</dbReference>
<dbReference type="GO" id="GO:0015986">
    <property type="term" value="P:proton motive force-driven ATP synthesis"/>
    <property type="evidence" value="ECO:0007669"/>
    <property type="project" value="InterPro"/>
</dbReference>
<keyword evidence="7 11" id="KW-0406">Ion transport</keyword>
<evidence type="ECO:0000256" key="7">
    <source>
        <dbReference type="ARBA" id="ARBA00023065"/>
    </source>
</evidence>
<dbReference type="GO" id="GO:0045259">
    <property type="term" value="C:proton-transporting ATP synthase complex"/>
    <property type="evidence" value="ECO:0007669"/>
    <property type="project" value="UniProtKB-KW"/>
</dbReference>
<keyword evidence="3 11" id="KW-0138">CF(0)</keyword>
<keyword evidence="2 11" id="KW-0813">Transport</keyword>
<dbReference type="AlphaFoldDB" id="A0A059U415"/>
<dbReference type="Pfam" id="PF00430">
    <property type="entry name" value="ATP-synt_B"/>
    <property type="match status" value="1"/>
</dbReference>
<dbReference type="CDD" id="cd06503">
    <property type="entry name" value="ATP-synt_Fo_b"/>
    <property type="match status" value="1"/>
</dbReference>
<evidence type="ECO:0000256" key="13">
    <source>
        <dbReference type="SAM" id="Phobius"/>
    </source>
</evidence>
<evidence type="ECO:0000256" key="10">
    <source>
        <dbReference type="ARBA" id="ARBA00025198"/>
    </source>
</evidence>
<evidence type="ECO:0000256" key="12">
    <source>
        <dbReference type="SAM" id="Coils"/>
    </source>
</evidence>
<sequence length="184" mass="21023">MINAIYLPISLSNWPPAGVFGLNTNIFEINIINLGIVIGLLVYLGEGVLTNLLGNRKQTILSTIRDAEERYREATDKLKQARARLQQAKVKAGEIRSNGLARMEREKQDLINAADEDSKRLEESKNSTIRFEEQRAIEQVRQQVSRLALERVLESLKSRFNSELHSRMIDYHIDLLRSMEGTTD</sequence>
<dbReference type="GO" id="GO:0015078">
    <property type="term" value="F:proton transmembrane transporter activity"/>
    <property type="evidence" value="ECO:0007669"/>
    <property type="project" value="InterPro"/>
</dbReference>
<dbReference type="PANTHER" id="PTHR34264">
    <property type="entry name" value="ATP SYNTHASE SUBUNIT B, CHLOROPLASTIC"/>
    <property type="match status" value="1"/>
</dbReference>